<dbReference type="InterPro" id="IPR001865">
    <property type="entry name" value="Ribosomal_uS2"/>
</dbReference>
<dbReference type="Pfam" id="PF01704">
    <property type="entry name" value="UDPGP"/>
    <property type="match status" value="2"/>
</dbReference>
<evidence type="ECO:0000256" key="7">
    <source>
        <dbReference type="ARBA" id="ARBA00023274"/>
    </source>
</evidence>
<gene>
    <name evidence="9" type="ORF">LITE_LOCUS1473</name>
</gene>
<comment type="similarity">
    <text evidence="1">Belongs to the universal ribosomal protein uS2 family.</text>
</comment>
<protein>
    <recommendedName>
        <fullName evidence="3">UTP--glucose-1-phosphate uridylyltransferase</fullName>
        <ecNumber evidence="3">2.7.7.9</ecNumber>
    </recommendedName>
</protein>
<comment type="similarity">
    <text evidence="2">Belongs to the UDPGP type 1 family.</text>
</comment>
<accession>A0AAV0GXT1</accession>
<evidence type="ECO:0000256" key="1">
    <source>
        <dbReference type="ARBA" id="ARBA00006242"/>
    </source>
</evidence>
<comment type="caution">
    <text evidence="9">The sequence shown here is derived from an EMBL/GenBank/DDBJ whole genome shotgun (WGS) entry which is preliminary data.</text>
</comment>
<dbReference type="InterPro" id="IPR016267">
    <property type="entry name" value="UDPGP_trans"/>
</dbReference>
<dbReference type="AlphaFoldDB" id="A0AAV0GXT1"/>
<dbReference type="GO" id="GO:0005840">
    <property type="term" value="C:ribosome"/>
    <property type="evidence" value="ECO:0007669"/>
    <property type="project" value="UniProtKB-KW"/>
</dbReference>
<name>A0AAV0GXT1_9ROSI</name>
<dbReference type="Gene3D" id="2.160.10.10">
    <property type="entry name" value="Hexapeptide repeat proteins"/>
    <property type="match status" value="1"/>
</dbReference>
<dbReference type="GO" id="GO:0003983">
    <property type="term" value="F:UTP:glucose-1-phosphate uridylyltransferase activity"/>
    <property type="evidence" value="ECO:0007669"/>
    <property type="project" value="UniProtKB-EC"/>
</dbReference>
<dbReference type="PANTHER" id="PTHR43511">
    <property type="match status" value="1"/>
</dbReference>
<evidence type="ECO:0000256" key="2">
    <source>
        <dbReference type="ARBA" id="ARBA00010401"/>
    </source>
</evidence>
<evidence type="ECO:0000256" key="6">
    <source>
        <dbReference type="ARBA" id="ARBA00022980"/>
    </source>
</evidence>
<evidence type="ECO:0000256" key="5">
    <source>
        <dbReference type="ARBA" id="ARBA00022695"/>
    </source>
</evidence>
<dbReference type="SUPFAM" id="SSF53448">
    <property type="entry name" value="Nucleotide-diphospho-sugar transferases"/>
    <property type="match status" value="1"/>
</dbReference>
<dbReference type="FunFam" id="2.160.10.10:FF:000001">
    <property type="entry name" value="UTP--glucose-1-phosphate uridylyltransferase"/>
    <property type="match status" value="1"/>
</dbReference>
<dbReference type="InterPro" id="IPR029044">
    <property type="entry name" value="Nucleotide-diphossugar_trans"/>
</dbReference>
<reference evidence="9" key="1">
    <citation type="submission" date="2022-08" db="EMBL/GenBank/DDBJ databases">
        <authorList>
            <person name="Gutierrez-Valencia J."/>
        </authorList>
    </citation>
    <scope>NUCLEOTIDE SEQUENCE</scope>
</reference>
<dbReference type="SUPFAM" id="SSF52313">
    <property type="entry name" value="Ribosomal protein S2"/>
    <property type="match status" value="1"/>
</dbReference>
<keyword evidence="5" id="KW-0548">Nucleotidyltransferase</keyword>
<dbReference type="InterPro" id="IPR018130">
    <property type="entry name" value="Ribosomal_uS2_CS"/>
</dbReference>
<evidence type="ECO:0000313" key="9">
    <source>
        <dbReference type="EMBL" id="CAI0377486.1"/>
    </source>
</evidence>
<proteinExistence type="inferred from homology"/>
<dbReference type="Gene3D" id="3.40.50.10490">
    <property type="entry name" value="Glucose-6-phosphate isomerase like protein, domain 1"/>
    <property type="match status" value="1"/>
</dbReference>
<dbReference type="EC" id="2.7.7.9" evidence="3"/>
<keyword evidence="6" id="KW-0689">Ribosomal protein</keyword>
<dbReference type="PRINTS" id="PR00395">
    <property type="entry name" value="RIBOSOMALS2"/>
</dbReference>
<dbReference type="GO" id="GO:0006011">
    <property type="term" value="P:UDP-alpha-D-glucose metabolic process"/>
    <property type="evidence" value="ECO:0007669"/>
    <property type="project" value="InterPro"/>
</dbReference>
<dbReference type="Pfam" id="PF00318">
    <property type="entry name" value="Ribosomal_S2"/>
    <property type="match status" value="2"/>
</dbReference>
<keyword evidence="7" id="KW-0687">Ribonucleoprotein</keyword>
<dbReference type="PROSITE" id="PS00962">
    <property type="entry name" value="RIBOSOMAL_S2_1"/>
    <property type="match status" value="1"/>
</dbReference>
<dbReference type="GO" id="GO:1990904">
    <property type="term" value="C:ribonucleoprotein complex"/>
    <property type="evidence" value="ECO:0007669"/>
    <property type="project" value="UniProtKB-KW"/>
</dbReference>
<evidence type="ECO:0000256" key="3">
    <source>
        <dbReference type="ARBA" id="ARBA00012415"/>
    </source>
</evidence>
<dbReference type="InterPro" id="IPR023591">
    <property type="entry name" value="Ribosomal_uS2_flav_dom_sf"/>
</dbReference>
<keyword evidence="4" id="KW-0808">Transferase</keyword>
<dbReference type="GO" id="GO:0003735">
    <property type="term" value="F:structural constituent of ribosome"/>
    <property type="evidence" value="ECO:0007669"/>
    <property type="project" value="InterPro"/>
</dbReference>
<sequence>MTIHSVVIQKLLSTNAHLGKRAVAQHFKIFTEGSRAGVSIIDSDKTLICLRNATNFIAQLAREKKARFLFVNTNPLFDEIVEQMTKKIGLYSPRDKVIWKMGGFLTNSFSPKKFRSRNKKVCFAPVQPPDCVVVLDTDRKSSVILEAARLQVPIVALVDSSLPRDYYEKIAYPVPANDSMEFVYLFCNIITKTFLLERKKMGEAKGDTIEDEPATSTEELGEEVHRCDSMNRISSVADKILVVPYESLAPVVEGSMETKRILDKLVVVKFNGTLGTAVGFDGPKSLVEVCDSLTSLDLVVNQIQNLNQKHGSDIPLVLINSSVTHDDTSKVLEKISRSNIDILPVQQGHQSGESPGLQETENEPYDFWPPVSSFCAPLLFLSHHHCLSFSSLAFLALHPSDQAAAFRSLINSGALDILLAKGKEYVLVVSSDNSAAVVDAKILNHLISNNIEYCMEVTPTPSSYSMNPMANESEGKFQASFTFICSVLYKQFTEIAEDTSTHPMENFKLIDTKTLWVSLKAIKRLVDTNSLTMENLSTSKEVEDNQLPQQDNIADLPIRLFNQAIGVNVPQSRSLQLNATSDLLLMKSDLYSAVDGSLVRNPARISPMDPSIELGPEFEKIDDFQSRFQSIPSIVELDSLKVTGDVWFGTGVTLKGRVSIHAEPGTTLKIPDDTVIENKELNDPANI</sequence>
<comment type="catalytic activity">
    <reaction evidence="8">
        <text>alpha-D-glucose 1-phosphate + UTP + H(+) = UDP-alpha-D-glucose + diphosphate</text>
        <dbReference type="Rhea" id="RHEA:19889"/>
        <dbReference type="ChEBI" id="CHEBI:15378"/>
        <dbReference type="ChEBI" id="CHEBI:33019"/>
        <dbReference type="ChEBI" id="CHEBI:46398"/>
        <dbReference type="ChEBI" id="CHEBI:58601"/>
        <dbReference type="ChEBI" id="CHEBI:58885"/>
        <dbReference type="EC" id="2.7.7.9"/>
    </reaction>
</comment>
<dbReference type="Proteomes" id="UP001154282">
    <property type="component" value="Unassembled WGS sequence"/>
</dbReference>
<organism evidence="9 10">
    <name type="scientific">Linum tenue</name>
    <dbReference type="NCBI Taxonomy" id="586396"/>
    <lineage>
        <taxon>Eukaryota</taxon>
        <taxon>Viridiplantae</taxon>
        <taxon>Streptophyta</taxon>
        <taxon>Embryophyta</taxon>
        <taxon>Tracheophyta</taxon>
        <taxon>Spermatophyta</taxon>
        <taxon>Magnoliopsida</taxon>
        <taxon>eudicotyledons</taxon>
        <taxon>Gunneridae</taxon>
        <taxon>Pentapetalae</taxon>
        <taxon>rosids</taxon>
        <taxon>fabids</taxon>
        <taxon>Malpighiales</taxon>
        <taxon>Linaceae</taxon>
        <taxon>Linum</taxon>
    </lineage>
</organism>
<dbReference type="EMBL" id="CAMGYJ010000002">
    <property type="protein sequence ID" value="CAI0377486.1"/>
    <property type="molecule type" value="Genomic_DNA"/>
</dbReference>
<keyword evidence="10" id="KW-1185">Reference proteome</keyword>
<evidence type="ECO:0000313" key="10">
    <source>
        <dbReference type="Proteomes" id="UP001154282"/>
    </source>
</evidence>
<evidence type="ECO:0000256" key="8">
    <source>
        <dbReference type="ARBA" id="ARBA00048128"/>
    </source>
</evidence>
<dbReference type="Gene3D" id="3.90.550.10">
    <property type="entry name" value="Spore Coat Polysaccharide Biosynthesis Protein SpsA, Chain A"/>
    <property type="match status" value="1"/>
</dbReference>
<dbReference type="GO" id="GO:0006412">
    <property type="term" value="P:translation"/>
    <property type="evidence" value="ECO:0007669"/>
    <property type="project" value="InterPro"/>
</dbReference>
<dbReference type="InterPro" id="IPR002618">
    <property type="entry name" value="UDPGP_fam"/>
</dbReference>
<evidence type="ECO:0000256" key="4">
    <source>
        <dbReference type="ARBA" id="ARBA00022679"/>
    </source>
</evidence>